<dbReference type="RefSeq" id="XP_009528020.1">
    <property type="nucleotide sequence ID" value="XM_009529725.1"/>
</dbReference>
<feature type="region of interest" description="Disordered" evidence="1">
    <location>
        <begin position="152"/>
        <end position="173"/>
    </location>
</feature>
<dbReference type="Pfam" id="PF17921">
    <property type="entry name" value="Integrase_H2C2"/>
    <property type="match status" value="1"/>
</dbReference>
<accession>G4ZD14</accession>
<dbReference type="GO" id="GO:0003676">
    <property type="term" value="F:nucleic acid binding"/>
    <property type="evidence" value="ECO:0007669"/>
    <property type="project" value="InterPro"/>
</dbReference>
<dbReference type="SUPFAM" id="SSF53098">
    <property type="entry name" value="Ribonuclease H-like"/>
    <property type="match status" value="1"/>
</dbReference>
<protein>
    <recommendedName>
        <fullName evidence="2">Integrase zinc-binding domain-containing protein</fullName>
    </recommendedName>
</protein>
<dbReference type="PANTHER" id="PTHR47266">
    <property type="entry name" value="ENDONUCLEASE-RELATED"/>
    <property type="match status" value="1"/>
</dbReference>
<dbReference type="InterPro" id="IPR036397">
    <property type="entry name" value="RNaseH_sf"/>
</dbReference>
<evidence type="ECO:0000313" key="3">
    <source>
        <dbReference type="EMBL" id="EGZ18962.1"/>
    </source>
</evidence>
<feature type="domain" description="Integrase zinc-binding" evidence="2">
    <location>
        <begin position="1"/>
        <end position="33"/>
    </location>
</feature>
<dbReference type="GeneID" id="20643862"/>
<gene>
    <name evidence="3" type="ORF">PHYSODRAFT_315416</name>
</gene>
<dbReference type="InterPro" id="IPR012337">
    <property type="entry name" value="RNaseH-like_sf"/>
</dbReference>
<proteinExistence type="predicted"/>
<evidence type="ECO:0000259" key="2">
    <source>
        <dbReference type="Pfam" id="PF17921"/>
    </source>
</evidence>
<keyword evidence="4" id="KW-1185">Reference proteome</keyword>
<dbReference type="AlphaFoldDB" id="G4ZD14"/>
<reference evidence="3 4" key="1">
    <citation type="journal article" date="2006" name="Science">
        <title>Phytophthora genome sequences uncover evolutionary origins and mechanisms of pathogenesis.</title>
        <authorList>
            <person name="Tyler B.M."/>
            <person name="Tripathy S."/>
            <person name="Zhang X."/>
            <person name="Dehal P."/>
            <person name="Jiang R.H."/>
            <person name="Aerts A."/>
            <person name="Arredondo F.D."/>
            <person name="Baxter L."/>
            <person name="Bensasson D."/>
            <person name="Beynon J.L."/>
            <person name="Chapman J."/>
            <person name="Damasceno C.M."/>
            <person name="Dorrance A.E."/>
            <person name="Dou D."/>
            <person name="Dickerman A.W."/>
            <person name="Dubchak I.L."/>
            <person name="Garbelotto M."/>
            <person name="Gijzen M."/>
            <person name="Gordon S.G."/>
            <person name="Govers F."/>
            <person name="Grunwald N.J."/>
            <person name="Huang W."/>
            <person name="Ivors K.L."/>
            <person name="Jones R.W."/>
            <person name="Kamoun S."/>
            <person name="Krampis K."/>
            <person name="Lamour K.H."/>
            <person name="Lee M.K."/>
            <person name="McDonald W.H."/>
            <person name="Medina M."/>
            <person name="Meijer H.J."/>
            <person name="Nordberg E.K."/>
            <person name="Maclean D.J."/>
            <person name="Ospina-Giraldo M.D."/>
            <person name="Morris P.F."/>
            <person name="Phuntumart V."/>
            <person name="Putnam N.H."/>
            <person name="Rash S."/>
            <person name="Rose J.K."/>
            <person name="Sakihama Y."/>
            <person name="Salamov A.A."/>
            <person name="Savidor A."/>
            <person name="Scheuring C.F."/>
            <person name="Smith B.M."/>
            <person name="Sobral B.W."/>
            <person name="Terry A."/>
            <person name="Torto-Alalibo T.A."/>
            <person name="Win J."/>
            <person name="Xu Z."/>
            <person name="Zhang H."/>
            <person name="Grigoriev I.V."/>
            <person name="Rokhsar D.S."/>
            <person name="Boore J.L."/>
        </authorList>
    </citation>
    <scope>NUCLEOTIDE SEQUENCE [LARGE SCALE GENOMIC DNA]</scope>
    <source>
        <strain evidence="3 4">P6497</strain>
    </source>
</reference>
<dbReference type="KEGG" id="psoj:PHYSODRAFT_315416"/>
<feature type="compositionally biased region" description="Basic and acidic residues" evidence="1">
    <location>
        <begin position="154"/>
        <end position="173"/>
    </location>
</feature>
<dbReference type="InParanoid" id="G4ZD14"/>
<dbReference type="InterPro" id="IPR041588">
    <property type="entry name" value="Integrase_H2C2"/>
</dbReference>
<dbReference type="Proteomes" id="UP000002640">
    <property type="component" value="Unassembled WGS sequence"/>
</dbReference>
<dbReference type="Gene3D" id="3.30.420.10">
    <property type="entry name" value="Ribonuclease H-like superfamily/Ribonuclease H"/>
    <property type="match status" value="1"/>
</dbReference>
<evidence type="ECO:0000313" key="4">
    <source>
        <dbReference type="Proteomes" id="UP000002640"/>
    </source>
</evidence>
<dbReference type="InterPro" id="IPR052160">
    <property type="entry name" value="Gypsy_RT_Integrase-like"/>
</dbReference>
<organism evidence="3 4">
    <name type="scientific">Phytophthora sojae (strain P6497)</name>
    <name type="common">Soybean stem and root rot agent</name>
    <name type="synonym">Phytophthora megasperma f. sp. glycines</name>
    <dbReference type="NCBI Taxonomy" id="1094619"/>
    <lineage>
        <taxon>Eukaryota</taxon>
        <taxon>Sar</taxon>
        <taxon>Stramenopiles</taxon>
        <taxon>Oomycota</taxon>
        <taxon>Peronosporomycetes</taxon>
        <taxon>Peronosporales</taxon>
        <taxon>Peronosporaceae</taxon>
        <taxon>Phytophthora</taxon>
    </lineage>
</organism>
<name>G4ZD14_PHYSP</name>
<dbReference type="EMBL" id="JH159154">
    <property type="protein sequence ID" value="EGZ18962.1"/>
    <property type="molecule type" value="Genomic_DNA"/>
</dbReference>
<sequence>MLESMRHVLTWPGMTVDVPNWVRNCTECAQTKVDRNKYGKLPTKTVEARPWAEVAVGSIGPFGPKKWRALTMIDTSTRLLEMAAMENGDTSGVVERVHRTINNKLRAERIDTFSEWENCLSAHHTAIGMTPGQATFGRDVLFDVPMEVDWQQQQEKRDAQSVRASKRENESRLEHDYAPDELVMVARGDKRYSQLRILHLEEVRNIKQK</sequence>
<evidence type="ECO:0000256" key="1">
    <source>
        <dbReference type="SAM" id="MobiDB-lite"/>
    </source>
</evidence>